<dbReference type="Pfam" id="PF03382">
    <property type="entry name" value="DUF285"/>
    <property type="match status" value="1"/>
</dbReference>
<dbReference type="EMBL" id="HBIS01006878">
    <property type="protein sequence ID" value="CAE0612345.1"/>
    <property type="molecule type" value="Transcribed_RNA"/>
</dbReference>
<proteinExistence type="predicted"/>
<evidence type="ECO:0000256" key="1">
    <source>
        <dbReference type="SAM" id="SignalP"/>
    </source>
</evidence>
<dbReference type="NCBIfam" id="TIGR02167">
    <property type="entry name" value="Liste_lipo_26"/>
    <property type="match status" value="3"/>
</dbReference>
<evidence type="ECO:0000313" key="2">
    <source>
        <dbReference type="EMBL" id="CAE0612345.1"/>
    </source>
</evidence>
<evidence type="ECO:0008006" key="3">
    <source>
        <dbReference type="Google" id="ProtNLM"/>
    </source>
</evidence>
<accession>A0A7S3UFP6</accession>
<reference evidence="2" key="1">
    <citation type="submission" date="2021-01" db="EMBL/GenBank/DDBJ databases">
        <authorList>
            <person name="Corre E."/>
            <person name="Pelletier E."/>
            <person name="Niang G."/>
            <person name="Scheremetjew M."/>
            <person name="Finn R."/>
            <person name="Kale V."/>
            <person name="Holt S."/>
            <person name="Cochrane G."/>
            <person name="Meng A."/>
            <person name="Brown T."/>
            <person name="Cohen L."/>
        </authorList>
    </citation>
    <scope>NUCLEOTIDE SEQUENCE</scope>
    <source>
        <strain evidence="2">CCMP1897</strain>
    </source>
</reference>
<protein>
    <recommendedName>
        <fullName evidence="3">BspA family leucine-rich repeat surface protein</fullName>
    </recommendedName>
</protein>
<sequence>MAKTSFFLAILWLFGTAVHHTYAGGEPDFFLASNGVTVLCPDAAVGESGEVNGVVYTKRTKGLITDENAATTCTSGITDMSQLFRSASSFNQGIGSWDTSSVTSMLAMFAFASSFDQDIGSWDTSSVTNMGAMFIGATNFNQDIGSWNTSSVTSMFEMFPACFYCHQGHVPICQQLRPRPVGLVRGKDWK</sequence>
<gene>
    <name evidence="2" type="ORF">PSAL00342_LOCUS6241</name>
</gene>
<organism evidence="2">
    <name type="scientific">Picocystis salinarum</name>
    <dbReference type="NCBI Taxonomy" id="88271"/>
    <lineage>
        <taxon>Eukaryota</taxon>
        <taxon>Viridiplantae</taxon>
        <taxon>Chlorophyta</taxon>
        <taxon>Picocystophyceae</taxon>
        <taxon>Picocystales</taxon>
        <taxon>Picocystaceae</taxon>
        <taxon>Picocystis</taxon>
    </lineage>
</organism>
<feature type="chain" id="PRO_5031409707" description="BspA family leucine-rich repeat surface protein" evidence="1">
    <location>
        <begin position="24"/>
        <end position="190"/>
    </location>
</feature>
<feature type="signal peptide" evidence="1">
    <location>
        <begin position="1"/>
        <end position="23"/>
    </location>
</feature>
<dbReference type="InterPro" id="IPR011889">
    <property type="entry name" value="Liste_lipo_26"/>
</dbReference>
<keyword evidence="1" id="KW-0732">Signal</keyword>
<dbReference type="InterPro" id="IPR005046">
    <property type="entry name" value="DUF285"/>
</dbReference>
<name>A0A7S3UFP6_9CHLO</name>
<dbReference type="AlphaFoldDB" id="A0A7S3UFP6"/>